<protein>
    <submittedName>
        <fullName evidence="10">Outer membrane efflux protein</fullName>
    </submittedName>
</protein>
<dbReference type="GO" id="GO:0015288">
    <property type="term" value="F:porin activity"/>
    <property type="evidence" value="ECO:0007669"/>
    <property type="project" value="TreeGrafter"/>
</dbReference>
<keyword evidence="6" id="KW-0472">Membrane</keyword>
<feature type="coiled-coil region" evidence="8">
    <location>
        <begin position="394"/>
        <end position="450"/>
    </location>
</feature>
<dbReference type="InterPro" id="IPR028351">
    <property type="entry name" value="CyaE"/>
</dbReference>
<dbReference type="GO" id="GO:0015562">
    <property type="term" value="F:efflux transmembrane transporter activity"/>
    <property type="evidence" value="ECO:0007669"/>
    <property type="project" value="InterPro"/>
</dbReference>
<dbReference type="Proteomes" id="UP000218418">
    <property type="component" value="Chromosome"/>
</dbReference>
<dbReference type="AlphaFoldDB" id="A0A1Z4M0Q0"/>
<dbReference type="SUPFAM" id="SSF56954">
    <property type="entry name" value="Outer membrane efflux proteins (OEP)"/>
    <property type="match status" value="1"/>
</dbReference>
<dbReference type="Pfam" id="PF02321">
    <property type="entry name" value="OEP"/>
    <property type="match status" value="2"/>
</dbReference>
<evidence type="ECO:0000256" key="6">
    <source>
        <dbReference type="ARBA" id="ARBA00023136"/>
    </source>
</evidence>
<evidence type="ECO:0000256" key="1">
    <source>
        <dbReference type="ARBA" id="ARBA00004442"/>
    </source>
</evidence>
<evidence type="ECO:0000313" key="10">
    <source>
        <dbReference type="EMBL" id="BAY87027.1"/>
    </source>
</evidence>
<sequence length="502" mass="54839">MIAVAALNTQSAKADSNSLRQMQTIPNYSIPTSEETTGNFQLSVPSEVIPPDDVEKQLTSDESKSVLDALSPNPNPLQYPTRPEEVQIQKIQAITLEQALELARRNNRELQVGLLELQRAQAAVKESQASLLPNAGLSAEVARQQSAQNQLAVESTNIGTDEATTAFNGSLQLSYDLYTGGRRNAQIGQAKERLRVQELAVEVLEEEVRLNVSTEYFDLQQADEEVRIANAAVVNARASLRDAQALEQAGVGTQFDVLRTRVNLANAQQQLTNAVASQQVARRRLVTRLSLPQSVDIAAADPVKLASLWNLTLENSIVLAYQNRSELQQQLAQRNINLLDRRLALSALKPQVSLVASYSLLDQFDDSVSLTDGYSVGVQANLNLFDGGRAKAQAAQAKANAKIAETQFADTRNQIRFQVEQAYSGLQSNLENVQTSNAALEQARESLRLARLRFQAGVGTQLEVIDAENALTTAEGNNIRAILDYNRALASLQRSVTSRAIP</sequence>
<keyword evidence="11" id="KW-1185">Reference proteome</keyword>
<dbReference type="PANTHER" id="PTHR30026">
    <property type="entry name" value="OUTER MEMBRANE PROTEIN TOLC"/>
    <property type="match status" value="1"/>
</dbReference>
<evidence type="ECO:0000256" key="4">
    <source>
        <dbReference type="ARBA" id="ARBA00022452"/>
    </source>
</evidence>
<evidence type="ECO:0000256" key="5">
    <source>
        <dbReference type="ARBA" id="ARBA00022692"/>
    </source>
</evidence>
<dbReference type="InterPro" id="IPR003423">
    <property type="entry name" value="OMP_efflux"/>
</dbReference>
<proteinExistence type="inferred from homology"/>
<feature type="coiled-coil region" evidence="8">
    <location>
        <begin position="187"/>
        <end position="239"/>
    </location>
</feature>
<name>A0A1Z4M0Q0_9CYAN</name>
<feature type="region of interest" description="Disordered" evidence="9">
    <location>
        <begin position="57"/>
        <end position="80"/>
    </location>
</feature>
<dbReference type="InterPro" id="IPR051906">
    <property type="entry name" value="TolC-like"/>
</dbReference>
<evidence type="ECO:0000256" key="9">
    <source>
        <dbReference type="SAM" id="MobiDB-lite"/>
    </source>
</evidence>
<evidence type="ECO:0000256" key="8">
    <source>
        <dbReference type="SAM" id="Coils"/>
    </source>
</evidence>
<comment type="similarity">
    <text evidence="2">Belongs to the outer membrane factor (OMF) (TC 1.B.17) family.</text>
</comment>
<comment type="subcellular location">
    <subcellularLocation>
        <location evidence="1">Cell outer membrane</location>
    </subcellularLocation>
</comment>
<keyword evidence="5" id="KW-0812">Transmembrane</keyword>
<dbReference type="OrthoDB" id="501974at2"/>
<dbReference type="GO" id="GO:1990281">
    <property type="term" value="C:efflux pump complex"/>
    <property type="evidence" value="ECO:0007669"/>
    <property type="project" value="TreeGrafter"/>
</dbReference>
<dbReference type="PIRSF" id="PIRSF001892">
    <property type="entry name" value="CyaE"/>
    <property type="match status" value="1"/>
</dbReference>
<reference evidence="10 11" key="1">
    <citation type="submission" date="2017-06" db="EMBL/GenBank/DDBJ databases">
        <title>Genome sequencing of cyanobaciteial culture collection at National Institute for Environmental Studies (NIES).</title>
        <authorList>
            <person name="Hirose Y."/>
            <person name="Shimura Y."/>
            <person name="Fujisawa T."/>
            <person name="Nakamura Y."/>
            <person name="Kawachi M."/>
        </authorList>
    </citation>
    <scope>NUCLEOTIDE SEQUENCE [LARGE SCALE GENOMIC DNA]</scope>
    <source>
        <strain evidence="10 11">NIES-267</strain>
    </source>
</reference>
<dbReference type="GO" id="GO:0009279">
    <property type="term" value="C:cell outer membrane"/>
    <property type="evidence" value="ECO:0007669"/>
    <property type="project" value="UniProtKB-SubCell"/>
</dbReference>
<dbReference type="PANTHER" id="PTHR30026:SF21">
    <property type="entry name" value="SLR1270 PROTEIN"/>
    <property type="match status" value="1"/>
</dbReference>
<accession>A0A1Z4M0Q0</accession>
<evidence type="ECO:0000256" key="7">
    <source>
        <dbReference type="ARBA" id="ARBA00023237"/>
    </source>
</evidence>
<keyword evidence="4" id="KW-1134">Transmembrane beta strand</keyword>
<evidence type="ECO:0000256" key="3">
    <source>
        <dbReference type="ARBA" id="ARBA00022448"/>
    </source>
</evidence>
<evidence type="ECO:0000256" key="2">
    <source>
        <dbReference type="ARBA" id="ARBA00007613"/>
    </source>
</evidence>
<evidence type="ECO:0000313" key="11">
    <source>
        <dbReference type="Proteomes" id="UP000218418"/>
    </source>
</evidence>
<keyword evidence="3" id="KW-0813">Transport</keyword>
<keyword evidence="7" id="KW-0998">Cell outer membrane</keyword>
<gene>
    <name evidence="10" type="ORF">NIES267_65380</name>
</gene>
<dbReference type="Gene3D" id="1.20.1600.10">
    <property type="entry name" value="Outer membrane efflux proteins (OEP)"/>
    <property type="match status" value="1"/>
</dbReference>
<keyword evidence="8" id="KW-0175">Coiled coil</keyword>
<organism evidence="10 11">
    <name type="scientific">Calothrix parasitica NIES-267</name>
    <dbReference type="NCBI Taxonomy" id="1973488"/>
    <lineage>
        <taxon>Bacteria</taxon>
        <taxon>Bacillati</taxon>
        <taxon>Cyanobacteriota</taxon>
        <taxon>Cyanophyceae</taxon>
        <taxon>Nostocales</taxon>
        <taxon>Calotrichaceae</taxon>
        <taxon>Calothrix</taxon>
    </lineage>
</organism>
<dbReference type="EMBL" id="AP018227">
    <property type="protein sequence ID" value="BAY87027.1"/>
    <property type="molecule type" value="Genomic_DNA"/>
</dbReference>